<evidence type="ECO:0000313" key="3">
    <source>
        <dbReference type="WBParaSite" id="nRc.2.0.1.t15122-RA"/>
    </source>
</evidence>
<dbReference type="AlphaFoldDB" id="A0A915ILR7"/>
<dbReference type="WBParaSite" id="nRc.2.0.1.t15122-RA">
    <property type="protein sequence ID" value="nRc.2.0.1.t15122-RA"/>
    <property type="gene ID" value="nRc.2.0.1.g15122"/>
</dbReference>
<reference evidence="3" key="1">
    <citation type="submission" date="2022-11" db="UniProtKB">
        <authorList>
            <consortium name="WormBaseParasite"/>
        </authorList>
    </citation>
    <scope>IDENTIFICATION</scope>
</reference>
<keyword evidence="2" id="KW-1185">Reference proteome</keyword>
<accession>A0A915ILR7</accession>
<evidence type="ECO:0000313" key="2">
    <source>
        <dbReference type="Proteomes" id="UP000887565"/>
    </source>
</evidence>
<dbReference type="Proteomes" id="UP000887565">
    <property type="component" value="Unplaced"/>
</dbReference>
<feature type="compositionally biased region" description="Polar residues" evidence="1">
    <location>
        <begin position="255"/>
        <end position="284"/>
    </location>
</feature>
<feature type="region of interest" description="Disordered" evidence="1">
    <location>
        <begin position="255"/>
        <end position="303"/>
    </location>
</feature>
<sequence>MYKKHSSPLSTTKKFSEFRIIDEQSSYMQKLQKSLGKEADQYYRILTGLKPMSKVSLKLAIPPPDTTKQTAQLPPVATPTAQDKLDLMVAQMEKMMTLDQHFRKLEILRRTTDPDIHHFMEDRASYDDAKQIISSFLASSSTLSDLHREWSTISQGDSESCVQLDRTEKECNQMIITQFYSKASPVIQATMDKHKGQIVSLEDLVTFCDNLEKELKIQDELFEQRLQKHHQLGINEAKPPEQDQTIAAPFIQNNSINTSRNKPQVPSKQESNTNNGKGNETMSFYSEDATPLMERTRGYNGNF</sequence>
<organism evidence="2 3">
    <name type="scientific">Romanomermis culicivorax</name>
    <name type="common">Nematode worm</name>
    <dbReference type="NCBI Taxonomy" id="13658"/>
    <lineage>
        <taxon>Eukaryota</taxon>
        <taxon>Metazoa</taxon>
        <taxon>Ecdysozoa</taxon>
        <taxon>Nematoda</taxon>
        <taxon>Enoplea</taxon>
        <taxon>Dorylaimia</taxon>
        <taxon>Mermithida</taxon>
        <taxon>Mermithoidea</taxon>
        <taxon>Mermithidae</taxon>
        <taxon>Romanomermis</taxon>
    </lineage>
</organism>
<name>A0A915ILR7_ROMCU</name>
<evidence type="ECO:0000256" key="1">
    <source>
        <dbReference type="SAM" id="MobiDB-lite"/>
    </source>
</evidence>
<protein>
    <submittedName>
        <fullName evidence="3">Uncharacterized protein</fullName>
    </submittedName>
</protein>
<proteinExistence type="predicted"/>